<dbReference type="Proteomes" id="UP000029665">
    <property type="component" value="Unassembled WGS sequence"/>
</dbReference>
<dbReference type="PROSITE" id="PS50294">
    <property type="entry name" value="WD_REPEATS_REGION"/>
    <property type="match status" value="2"/>
</dbReference>
<evidence type="ECO:0000256" key="5">
    <source>
        <dbReference type="SAM" id="MobiDB-lite"/>
    </source>
</evidence>
<dbReference type="FunFam" id="2.130.10.10:FF:000102">
    <property type="entry name" value="Actin-interacting protein 1"/>
    <property type="match status" value="1"/>
</dbReference>
<dbReference type="OrthoDB" id="2306at2759"/>
<evidence type="ECO:0000256" key="3">
    <source>
        <dbReference type="ARBA" id="ARBA00038366"/>
    </source>
</evidence>
<dbReference type="EMBL" id="CCBP010000083">
    <property type="protein sequence ID" value="CDO70465.1"/>
    <property type="molecule type" value="Genomic_DNA"/>
</dbReference>
<dbReference type="FunFam" id="2.130.10.10:FF:000167">
    <property type="entry name" value="Actin-interacting protein 1"/>
    <property type="match status" value="1"/>
</dbReference>
<keyword evidence="2" id="KW-0677">Repeat</keyword>
<dbReference type="SMART" id="SM00320">
    <property type="entry name" value="WD40"/>
    <property type="match status" value="7"/>
</dbReference>
<keyword evidence="8" id="KW-1185">Reference proteome</keyword>
<dbReference type="GO" id="GO:0051015">
    <property type="term" value="F:actin filament binding"/>
    <property type="evidence" value="ECO:0007669"/>
    <property type="project" value="TreeGrafter"/>
</dbReference>
<dbReference type="InterPro" id="IPR024977">
    <property type="entry name" value="Apc4-like_WD40_dom"/>
</dbReference>
<dbReference type="AlphaFoldDB" id="A0A060S7X4"/>
<sequence length="582" mass="62402">MSFKRGALYPCNPTTTRGEPTKLSSSKDKIVYTNGRSVIIRDLKDAAVATAYVGHVQQATVARIAPSGYYCASADTSGTVRIWDTLGEDQTLKGEYKVLSGRVKDLEWDGESKRIIAVGDGRDKFGHAFMVDTGSSTGDIIGHSKTINAVSIRQQRPFRAATAADDGSIIFHQGVPFKYDKTIKTHTKFVQDVRYAPSGDYFASVGTDYKIFVYDGKTGETLGEFTDSPHSGSILEPGQQVIGYVGRGLHRDVETKKAQITWTIGSGVNHQQVGNTWTEGDSIVSLSMSGDLNIFDKRIGDKPGPQKAITAALPESASTFIVGTADGRVLYHEDSGYEYVEGGAHATLVTGLGASQDGKIYSVGLDDRLREIESMSYTPAAFTTAAQPKAVAVSDDSTVFVLETESIEAVRSNQKVFDLALKYNPSAIAAHGNVVAVGGEDMKVRLYSWDGKSLSESATLDGNKGAVSALAFSPDGGLLASGDSTGKIVLYDVKERKTVTSRWSFHSGRINSLAWTADGQHCASGSLDTHVYVWSVQKPMKNIAIKNAGPGGVNAVFWLGEKEVASAGADGCVRRWSITFHV</sequence>
<dbReference type="InterPro" id="IPR001680">
    <property type="entry name" value="WD40_rpt"/>
</dbReference>
<reference evidence="7" key="1">
    <citation type="submission" date="2014-01" db="EMBL/GenBank/DDBJ databases">
        <title>The genome of the white-rot fungus Pycnoporus cinnabarinus: a basidiomycete model with a versatile arsenal for lignocellulosic biomass breakdown.</title>
        <authorList>
            <person name="Levasseur A."/>
            <person name="Lomascolo A."/>
            <person name="Ruiz-Duenas F.J."/>
            <person name="Uzan E."/>
            <person name="Piumi F."/>
            <person name="Kues U."/>
            <person name="Ram A.F.J."/>
            <person name="Murat C."/>
            <person name="Haon M."/>
            <person name="Benoit I."/>
            <person name="Arfi Y."/>
            <person name="Chevret D."/>
            <person name="Drula E."/>
            <person name="Kwon M.J."/>
            <person name="Gouret P."/>
            <person name="Lesage-Meessen L."/>
            <person name="Lombard V."/>
            <person name="Mariette J."/>
            <person name="Noirot C."/>
            <person name="Park J."/>
            <person name="Patyshakuliyeva A."/>
            <person name="Wieneger R.A.B."/>
            <person name="Wosten H.A.B."/>
            <person name="Martin F."/>
            <person name="Coutinho P.M."/>
            <person name="de Vries R."/>
            <person name="Martinez A.T."/>
            <person name="Klopp C."/>
            <person name="Pontarotti P."/>
            <person name="Henrissat B."/>
            <person name="Record E."/>
        </authorList>
    </citation>
    <scope>NUCLEOTIDE SEQUENCE [LARGE SCALE GENOMIC DNA]</scope>
    <source>
        <strain evidence="7">BRFM137</strain>
    </source>
</reference>
<name>A0A060S7X4_PYCCI</name>
<feature type="repeat" description="WD" evidence="4">
    <location>
        <begin position="460"/>
        <end position="501"/>
    </location>
</feature>
<comment type="similarity">
    <text evidence="3">Belongs to the WD repeat AIP1 family.</text>
</comment>
<feature type="repeat" description="WD" evidence="4">
    <location>
        <begin position="503"/>
        <end position="537"/>
    </location>
</feature>
<comment type="caution">
    <text evidence="7">The sequence shown here is derived from an EMBL/GenBank/DDBJ whole genome shotgun (WGS) entry which is preliminary data.</text>
</comment>
<feature type="repeat" description="WD" evidence="4">
    <location>
        <begin position="52"/>
        <end position="84"/>
    </location>
</feature>
<dbReference type="OMA" id="FYQGPPF"/>
<feature type="repeat" description="WD" evidence="4">
    <location>
        <begin position="183"/>
        <end position="224"/>
    </location>
</feature>
<dbReference type="Pfam" id="PF12894">
    <property type="entry name" value="ANAPC4_WD40"/>
    <property type="match status" value="1"/>
</dbReference>
<dbReference type="Pfam" id="PF00400">
    <property type="entry name" value="WD40"/>
    <property type="match status" value="2"/>
</dbReference>
<feature type="domain" description="Anaphase-promoting complex subunit 4-like WD40" evidence="6">
    <location>
        <begin position="434"/>
        <end position="517"/>
    </location>
</feature>
<evidence type="ECO:0000259" key="6">
    <source>
        <dbReference type="Pfam" id="PF12894"/>
    </source>
</evidence>
<evidence type="ECO:0000256" key="1">
    <source>
        <dbReference type="ARBA" id="ARBA00022574"/>
    </source>
</evidence>
<keyword evidence="1 4" id="KW-0853">WD repeat</keyword>
<proteinExistence type="inferred from homology"/>
<dbReference type="Gene3D" id="2.130.10.10">
    <property type="entry name" value="YVTN repeat-like/Quinoprotein amine dehydrogenase"/>
    <property type="match status" value="2"/>
</dbReference>
<evidence type="ECO:0000313" key="7">
    <source>
        <dbReference type="EMBL" id="CDO70465.1"/>
    </source>
</evidence>
<dbReference type="InterPro" id="IPR011047">
    <property type="entry name" value="Quinoprotein_ADH-like_sf"/>
</dbReference>
<dbReference type="GO" id="GO:0030864">
    <property type="term" value="C:cortical actin cytoskeleton"/>
    <property type="evidence" value="ECO:0007669"/>
    <property type="project" value="TreeGrafter"/>
</dbReference>
<dbReference type="PANTHER" id="PTHR19856">
    <property type="entry name" value="WD-REPEATCONTAINING PROTEIN WDR1"/>
    <property type="match status" value="1"/>
</dbReference>
<dbReference type="PANTHER" id="PTHR19856:SF0">
    <property type="entry name" value="WD REPEAT-CONTAINING PROTEIN 1"/>
    <property type="match status" value="1"/>
</dbReference>
<dbReference type="PROSITE" id="PS50082">
    <property type="entry name" value="WD_REPEATS_2"/>
    <property type="match status" value="4"/>
</dbReference>
<protein>
    <recommendedName>
        <fullName evidence="6">Anaphase-promoting complex subunit 4-like WD40 domain-containing protein</fullName>
    </recommendedName>
</protein>
<dbReference type="HOGENOM" id="CLU_015246_1_0_1"/>
<organism evidence="7 8">
    <name type="scientific">Pycnoporus cinnabarinus</name>
    <name type="common">Cinnabar-red polypore</name>
    <name type="synonym">Trametes cinnabarina</name>
    <dbReference type="NCBI Taxonomy" id="5643"/>
    <lineage>
        <taxon>Eukaryota</taxon>
        <taxon>Fungi</taxon>
        <taxon>Dikarya</taxon>
        <taxon>Basidiomycota</taxon>
        <taxon>Agaricomycotina</taxon>
        <taxon>Agaricomycetes</taxon>
        <taxon>Polyporales</taxon>
        <taxon>Polyporaceae</taxon>
        <taxon>Trametes</taxon>
    </lineage>
</organism>
<accession>A0A060S7X4</accession>
<evidence type="ECO:0000256" key="4">
    <source>
        <dbReference type="PROSITE-ProRule" id="PRU00221"/>
    </source>
</evidence>
<feature type="region of interest" description="Disordered" evidence="5">
    <location>
        <begin position="1"/>
        <end position="22"/>
    </location>
</feature>
<evidence type="ECO:0000256" key="2">
    <source>
        <dbReference type="ARBA" id="ARBA00022737"/>
    </source>
</evidence>
<feature type="compositionally biased region" description="Polar residues" evidence="5">
    <location>
        <begin position="12"/>
        <end position="22"/>
    </location>
</feature>
<evidence type="ECO:0000313" key="8">
    <source>
        <dbReference type="Proteomes" id="UP000029665"/>
    </source>
</evidence>
<gene>
    <name evidence="7" type="ORF">BN946_scf184569.g8</name>
</gene>
<dbReference type="STRING" id="5643.A0A060S7X4"/>
<dbReference type="InterPro" id="IPR015943">
    <property type="entry name" value="WD40/YVTN_repeat-like_dom_sf"/>
</dbReference>
<dbReference type="SUPFAM" id="SSF50998">
    <property type="entry name" value="Quinoprotein alcohol dehydrogenase-like"/>
    <property type="match status" value="1"/>
</dbReference>
<dbReference type="GO" id="GO:0030042">
    <property type="term" value="P:actin filament depolymerization"/>
    <property type="evidence" value="ECO:0007669"/>
    <property type="project" value="TreeGrafter"/>
</dbReference>